<dbReference type="EMBL" id="BAAARV010000142">
    <property type="protein sequence ID" value="GAA2395231.1"/>
    <property type="molecule type" value="Genomic_DNA"/>
</dbReference>
<comment type="caution">
    <text evidence="2">The sequence shown here is derived from an EMBL/GenBank/DDBJ whole genome shotgun (WGS) entry which is preliminary data.</text>
</comment>
<keyword evidence="3" id="KW-1185">Reference proteome</keyword>
<feature type="compositionally biased region" description="Basic and acidic residues" evidence="1">
    <location>
        <begin position="13"/>
        <end position="26"/>
    </location>
</feature>
<name>A0ABN3I7B5_9ACTN</name>
<accession>A0ABN3I7B5</accession>
<dbReference type="Proteomes" id="UP001501444">
    <property type="component" value="Unassembled WGS sequence"/>
</dbReference>
<feature type="region of interest" description="Disordered" evidence="1">
    <location>
        <begin position="107"/>
        <end position="148"/>
    </location>
</feature>
<organism evidence="2 3">
    <name type="scientific">Dactylosporangium salmoneum</name>
    <dbReference type="NCBI Taxonomy" id="53361"/>
    <lineage>
        <taxon>Bacteria</taxon>
        <taxon>Bacillati</taxon>
        <taxon>Actinomycetota</taxon>
        <taxon>Actinomycetes</taxon>
        <taxon>Micromonosporales</taxon>
        <taxon>Micromonosporaceae</taxon>
        <taxon>Dactylosporangium</taxon>
    </lineage>
</organism>
<protein>
    <submittedName>
        <fullName evidence="2">Uncharacterized protein</fullName>
    </submittedName>
</protein>
<evidence type="ECO:0000313" key="2">
    <source>
        <dbReference type="EMBL" id="GAA2395231.1"/>
    </source>
</evidence>
<sequence length="148" mass="15965">MGLDQEPIVQPNTHRDIFRGTDRMSDYDDGGQLDSGYTGNDQPDVFGGHDADFGHFEAGQEHSALDQVHADHGSEMNFGQQFGVFEHDHSQAETTALEHGQHVEYSAGYDEGEQPSFTGGDIDDLHHRLSGLGGEDNGGQAHLGVASS</sequence>
<evidence type="ECO:0000313" key="3">
    <source>
        <dbReference type="Proteomes" id="UP001501444"/>
    </source>
</evidence>
<gene>
    <name evidence="2" type="ORF">GCM10010170_109870</name>
</gene>
<feature type="region of interest" description="Disordered" evidence="1">
    <location>
        <begin position="1"/>
        <end position="53"/>
    </location>
</feature>
<reference evidence="2 3" key="1">
    <citation type="journal article" date="2019" name="Int. J. Syst. Evol. Microbiol.">
        <title>The Global Catalogue of Microorganisms (GCM) 10K type strain sequencing project: providing services to taxonomists for standard genome sequencing and annotation.</title>
        <authorList>
            <consortium name="The Broad Institute Genomics Platform"/>
            <consortium name="The Broad Institute Genome Sequencing Center for Infectious Disease"/>
            <person name="Wu L."/>
            <person name="Ma J."/>
        </authorList>
    </citation>
    <scope>NUCLEOTIDE SEQUENCE [LARGE SCALE GENOMIC DNA]</scope>
    <source>
        <strain evidence="2 3">JCM 3272</strain>
    </source>
</reference>
<proteinExistence type="predicted"/>
<evidence type="ECO:0000256" key="1">
    <source>
        <dbReference type="SAM" id="MobiDB-lite"/>
    </source>
</evidence>